<dbReference type="Proteomes" id="UP000334923">
    <property type="component" value="Unassembled WGS sequence"/>
</dbReference>
<evidence type="ECO:0000313" key="1">
    <source>
        <dbReference type="EMBL" id="VVM05808.1"/>
    </source>
</evidence>
<accession>A0A5E6M9C9</accession>
<dbReference type="AlphaFoldDB" id="A0A5E6M9C9"/>
<keyword evidence="2" id="KW-1185">Reference proteome</keyword>
<protein>
    <submittedName>
        <fullName evidence="1">Uncharacterized protein</fullName>
    </submittedName>
</protein>
<proteinExistence type="predicted"/>
<dbReference type="EMBL" id="CABFVA020000031">
    <property type="protein sequence ID" value="VVM05808.1"/>
    <property type="molecule type" value="Genomic_DNA"/>
</dbReference>
<name>A0A5E6M9C9_9BACT</name>
<sequence>MRLRRKSPARFLSTRAILVAGCFLLLAACAQTRYYPYVGANEQHGKGIAAKRVIDGIDVWSDGIPPRKYEIIGLVDDSRNGFFRDSILKDVTRKAKRMGGEGIIEYQAYTGVASAALAATGGASGNLGASAPVGSGAAAGAAYGGAATGGLSAAGSGQSRWWVIRYLPAGSKKKGNQAG</sequence>
<gene>
    <name evidence="1" type="ORF">MAMT_00809</name>
</gene>
<reference evidence="1 2" key="1">
    <citation type="submission" date="2019-09" db="EMBL/GenBank/DDBJ databases">
        <authorList>
            <person name="Cremers G."/>
        </authorList>
    </citation>
    <scope>NUCLEOTIDE SEQUENCE [LARGE SCALE GENOMIC DNA]</scope>
    <source>
        <strain evidence="1">4A</strain>
    </source>
</reference>
<evidence type="ECO:0000313" key="2">
    <source>
        <dbReference type="Proteomes" id="UP000334923"/>
    </source>
</evidence>
<organism evidence="1 2">
    <name type="scientific">Methylacidimicrobium tartarophylax</name>
    <dbReference type="NCBI Taxonomy" id="1041768"/>
    <lineage>
        <taxon>Bacteria</taxon>
        <taxon>Pseudomonadati</taxon>
        <taxon>Verrucomicrobiota</taxon>
        <taxon>Methylacidimicrobium</taxon>
    </lineage>
</organism>
<dbReference type="RefSeq" id="WP_246186515.1">
    <property type="nucleotide sequence ID" value="NZ_CABFVA020000031.1"/>
</dbReference>
<dbReference type="PROSITE" id="PS51257">
    <property type="entry name" value="PROKAR_LIPOPROTEIN"/>
    <property type="match status" value="1"/>
</dbReference>